<dbReference type="GO" id="GO:0019888">
    <property type="term" value="F:protein phosphatase regulator activity"/>
    <property type="evidence" value="ECO:0007669"/>
    <property type="project" value="InterPro"/>
</dbReference>
<evidence type="ECO:0000313" key="2">
    <source>
        <dbReference type="EMBL" id="WUR02429.1"/>
    </source>
</evidence>
<reference evidence="2" key="1">
    <citation type="journal article" date="2024" name="BMC Genomics">
        <title>Functional annotation of a divergent genome using sequence and structure-based similarity.</title>
        <authorList>
            <person name="Svedberg D."/>
            <person name="Winiger R.R."/>
            <person name="Berg A."/>
            <person name="Sharma H."/>
            <person name="Tellgren-Roth C."/>
            <person name="Debrunner-Vossbrinck B.A."/>
            <person name="Vossbrinck C.R."/>
            <person name="Barandun J."/>
        </authorList>
    </citation>
    <scope>NUCLEOTIDE SEQUENCE</scope>
    <source>
        <strain evidence="2">Illinois isolate</strain>
    </source>
</reference>
<evidence type="ECO:0000313" key="3">
    <source>
        <dbReference type="Proteomes" id="UP001334084"/>
    </source>
</evidence>
<dbReference type="EMBL" id="CP142726">
    <property type="protein sequence ID" value="WUR02429.1"/>
    <property type="molecule type" value="Genomic_DNA"/>
</dbReference>
<accession>A0AAX4J8X2</accession>
<keyword evidence="3" id="KW-1185">Reference proteome</keyword>
<dbReference type="InterPro" id="IPR016024">
    <property type="entry name" value="ARM-type_fold"/>
</dbReference>
<dbReference type="GO" id="GO:0007165">
    <property type="term" value="P:signal transduction"/>
    <property type="evidence" value="ECO:0007669"/>
    <property type="project" value="InterPro"/>
</dbReference>
<dbReference type="SUPFAM" id="SSF48371">
    <property type="entry name" value="ARM repeat"/>
    <property type="match status" value="1"/>
</dbReference>
<gene>
    <name evidence="2" type="ORF">VNE69_01366</name>
</gene>
<dbReference type="Gene3D" id="1.25.10.10">
    <property type="entry name" value="Leucine-rich Repeat Variant"/>
    <property type="match status" value="1"/>
</dbReference>
<name>A0AAX4J8X2_9MICR</name>
<dbReference type="KEGG" id="vnx:VNE69_01366"/>
<feature type="region of interest" description="Disordered" evidence="1">
    <location>
        <begin position="1"/>
        <end position="21"/>
    </location>
</feature>
<dbReference type="RefSeq" id="XP_065328574.1">
    <property type="nucleotide sequence ID" value="XM_065472502.1"/>
</dbReference>
<dbReference type="PANTHER" id="PTHR10257">
    <property type="entry name" value="SERINE/THREONINE PROTEIN PHOSPHATASE 2A PP2A REGULATORY SUBUNIT B"/>
    <property type="match status" value="1"/>
</dbReference>
<evidence type="ECO:0000256" key="1">
    <source>
        <dbReference type="SAM" id="MobiDB-lite"/>
    </source>
</evidence>
<dbReference type="Proteomes" id="UP001334084">
    <property type="component" value="Chromosome 1"/>
</dbReference>
<organism evidence="2 3">
    <name type="scientific">Vairimorpha necatrix</name>
    <dbReference type="NCBI Taxonomy" id="6039"/>
    <lineage>
        <taxon>Eukaryota</taxon>
        <taxon>Fungi</taxon>
        <taxon>Fungi incertae sedis</taxon>
        <taxon>Microsporidia</taxon>
        <taxon>Nosematidae</taxon>
        <taxon>Vairimorpha</taxon>
    </lineage>
</organism>
<dbReference type="GeneID" id="90540230"/>
<protein>
    <submittedName>
        <fullName evidence="2">Serine/threonine-protein phosphatase 2A 56 kDa regulatory subunit gamma (RTS1)</fullName>
    </submittedName>
</protein>
<dbReference type="AlphaFoldDB" id="A0AAX4J8X2"/>
<dbReference type="InterPro" id="IPR011989">
    <property type="entry name" value="ARM-like"/>
</dbReference>
<dbReference type="Pfam" id="PF01603">
    <property type="entry name" value="B56"/>
    <property type="match status" value="1"/>
</dbReference>
<dbReference type="GO" id="GO:0000159">
    <property type="term" value="C:protein phosphatase type 2A complex"/>
    <property type="evidence" value="ECO:0007669"/>
    <property type="project" value="InterPro"/>
</dbReference>
<dbReference type="InterPro" id="IPR002554">
    <property type="entry name" value="PP2A_B56"/>
</dbReference>
<proteinExistence type="predicted"/>
<dbReference type="PANTHER" id="PTHR10257:SF3">
    <property type="entry name" value="SERINE_THREONINE-PROTEIN PHOSPHATASE 2A 56 KDA REGULATORY SUBUNIT GAMMA ISOFORM"/>
    <property type="match status" value="1"/>
</dbReference>
<sequence length="452" mass="54688">MKNEDRERKTKKQKLNPSILEENTENKKQNIIFNIPENIIEKRRPLKTRNIIKEIPTKNDSSILLNIHSEDPLTLHDLFIILSKTKITDLIFTVVIRKCKEKIFRDIKNQNKTGRLFYPWDDTNIKNKVTSNINIFTRIFSLLTSKHKNILKQEISDSDIYSLFNLLKSEDEKERFNILQIIINIKDLNKKLIQNIIENELLLFYDEERTHVGIEEILEIIENLNLKDETFYYQIILKFLHIKNLEFYKNIENIIYKYSSEDYKIGQFTLKYLYKIYKEIEFINKSVIVKLYFQIYLRWSRRIQFKNVIEEICEIINYGLKSEYQNLIENIMKIGESKIMRNLLKENINEILPKIFDNLYILSKKYWASKEKVKIYKFISLLLSMNHECFEKCLIKYNKNKYETREINKNKYEIKEINKNESVMDILIKCLENSEINQKEQNIKRRNSTNHK</sequence>